<evidence type="ECO:0000256" key="10">
    <source>
        <dbReference type="ARBA" id="ARBA00044656"/>
    </source>
</evidence>
<proteinExistence type="inferred from homology"/>
<dbReference type="GeneID" id="20080038"/>
<dbReference type="InterPro" id="IPR050814">
    <property type="entry name" value="Myo-inositol_Transporter"/>
</dbReference>
<evidence type="ECO:0000256" key="5">
    <source>
        <dbReference type="ARBA" id="ARBA00022692"/>
    </source>
</evidence>
<evidence type="ECO:0000256" key="4">
    <source>
        <dbReference type="ARBA" id="ARBA00022448"/>
    </source>
</evidence>
<evidence type="ECO:0000256" key="14">
    <source>
        <dbReference type="ARBA" id="ARBA00044780"/>
    </source>
</evidence>
<keyword evidence="7 16" id="KW-0472">Membrane</keyword>
<comment type="catalytic activity">
    <reaction evidence="9">
        <text>D-glucose(out) = D-glucose(in)</text>
        <dbReference type="Rhea" id="RHEA:60376"/>
        <dbReference type="ChEBI" id="CHEBI:4167"/>
    </reaction>
    <physiologicalReaction direction="left-to-right" evidence="9">
        <dbReference type="Rhea" id="RHEA:60377"/>
    </physiologicalReaction>
</comment>
<dbReference type="PANTHER" id="PTHR48020:SF12">
    <property type="entry name" value="PROTON MYO-INOSITOL COTRANSPORTER"/>
    <property type="match status" value="1"/>
</dbReference>
<comment type="catalytic activity">
    <reaction evidence="13">
        <text>D-fructose(out) = D-fructose(in)</text>
        <dbReference type="Rhea" id="RHEA:60372"/>
        <dbReference type="ChEBI" id="CHEBI:37721"/>
    </reaction>
    <physiologicalReaction direction="left-to-right" evidence="13">
        <dbReference type="Rhea" id="RHEA:60373"/>
    </physiologicalReaction>
</comment>
<evidence type="ECO:0000256" key="16">
    <source>
        <dbReference type="SAM" id="Phobius"/>
    </source>
</evidence>
<dbReference type="NCBIfam" id="TIGR00879">
    <property type="entry name" value="SP"/>
    <property type="match status" value="1"/>
</dbReference>
<reference evidence="18" key="1">
    <citation type="submission" date="2013-12" db="EMBL/GenBank/DDBJ databases">
        <title>The Genome Sequence of Aphanomyces invadans NJM9701.</title>
        <authorList>
            <consortium name="The Broad Institute Genomics Platform"/>
            <person name="Russ C."/>
            <person name="Tyler B."/>
            <person name="van West P."/>
            <person name="Dieguez-Uribeondo J."/>
            <person name="Young S.K."/>
            <person name="Zeng Q."/>
            <person name="Gargeya S."/>
            <person name="Fitzgerald M."/>
            <person name="Abouelleil A."/>
            <person name="Alvarado L."/>
            <person name="Chapman S.B."/>
            <person name="Gainer-Dewar J."/>
            <person name="Goldberg J."/>
            <person name="Griggs A."/>
            <person name="Gujja S."/>
            <person name="Hansen M."/>
            <person name="Howarth C."/>
            <person name="Imamovic A."/>
            <person name="Ireland A."/>
            <person name="Larimer J."/>
            <person name="McCowan C."/>
            <person name="Murphy C."/>
            <person name="Pearson M."/>
            <person name="Poon T.W."/>
            <person name="Priest M."/>
            <person name="Roberts A."/>
            <person name="Saif S."/>
            <person name="Shea T."/>
            <person name="Sykes S."/>
            <person name="Wortman J."/>
            <person name="Nusbaum C."/>
            <person name="Birren B."/>
        </authorList>
    </citation>
    <scope>NUCLEOTIDE SEQUENCE [LARGE SCALE GENOMIC DNA]</scope>
    <source>
        <strain evidence="18">NJM9701</strain>
    </source>
</reference>
<dbReference type="RefSeq" id="XP_008864929.1">
    <property type="nucleotide sequence ID" value="XM_008866707.1"/>
</dbReference>
<dbReference type="EMBL" id="KI913955">
    <property type="protein sequence ID" value="ETW06854.1"/>
    <property type="molecule type" value="Genomic_DNA"/>
</dbReference>
<comment type="subunit">
    <text evidence="3">Homodimer.</text>
</comment>
<dbReference type="PRINTS" id="PR00171">
    <property type="entry name" value="SUGRTRNSPORT"/>
</dbReference>
<dbReference type="STRING" id="157072.A0A024UKM8"/>
<evidence type="ECO:0000256" key="9">
    <source>
        <dbReference type="ARBA" id="ARBA00044648"/>
    </source>
</evidence>
<evidence type="ECO:0000256" key="11">
    <source>
        <dbReference type="ARBA" id="ARBA00044662"/>
    </source>
</evidence>
<evidence type="ECO:0000256" key="3">
    <source>
        <dbReference type="ARBA" id="ARBA00011738"/>
    </source>
</evidence>
<dbReference type="VEuPathDB" id="FungiDB:H310_02988"/>
<evidence type="ECO:0000256" key="7">
    <source>
        <dbReference type="ARBA" id="ARBA00023136"/>
    </source>
</evidence>
<feature type="transmembrane region" description="Helical" evidence="16">
    <location>
        <begin position="313"/>
        <end position="336"/>
    </location>
</feature>
<feature type="transmembrane region" description="Helical" evidence="16">
    <location>
        <begin position="7"/>
        <end position="34"/>
    </location>
</feature>
<dbReference type="PROSITE" id="PS50850">
    <property type="entry name" value="MFS"/>
    <property type="match status" value="1"/>
</dbReference>
<comment type="catalytic activity">
    <reaction evidence="8">
        <text>D-galactose(in) = D-galactose(out)</text>
        <dbReference type="Rhea" id="RHEA:34915"/>
        <dbReference type="ChEBI" id="CHEBI:4139"/>
    </reaction>
    <physiologicalReaction direction="right-to-left" evidence="8">
        <dbReference type="Rhea" id="RHEA:34917"/>
    </physiologicalReaction>
</comment>
<dbReference type="PROSITE" id="PS00217">
    <property type="entry name" value="SUGAR_TRANSPORT_2"/>
    <property type="match status" value="1"/>
</dbReference>
<dbReference type="SUPFAM" id="SSF103473">
    <property type="entry name" value="MFS general substrate transporter"/>
    <property type="match status" value="1"/>
</dbReference>
<feature type="transmembrane region" description="Helical" evidence="16">
    <location>
        <begin position="75"/>
        <end position="93"/>
    </location>
</feature>
<dbReference type="InterPro" id="IPR005829">
    <property type="entry name" value="Sugar_transporter_CS"/>
</dbReference>
<comment type="catalytic activity">
    <reaction evidence="12">
        <text>D-glucosamine(out) = D-glucosamine(in)</text>
        <dbReference type="Rhea" id="RHEA:78423"/>
        <dbReference type="ChEBI" id="CHEBI:58723"/>
    </reaction>
    <physiologicalReaction direction="left-to-right" evidence="12">
        <dbReference type="Rhea" id="RHEA:78424"/>
    </physiologicalReaction>
</comment>
<name>A0A024UKM8_9STRA</name>
<dbReference type="eggNOG" id="KOG0254">
    <property type="taxonomic scope" value="Eukaryota"/>
</dbReference>
<comment type="similarity">
    <text evidence="2 15">Belongs to the major facilitator superfamily. Sugar transporter (TC 2.A.1.1) family.</text>
</comment>
<feature type="domain" description="Major facilitator superfamily (MFS) profile" evidence="17">
    <location>
        <begin position="9"/>
        <end position="512"/>
    </location>
</feature>
<feature type="transmembrane region" description="Helical" evidence="16">
    <location>
        <begin position="161"/>
        <end position="183"/>
    </location>
</feature>
<evidence type="ECO:0000256" key="12">
    <source>
        <dbReference type="ARBA" id="ARBA00044668"/>
    </source>
</evidence>
<keyword evidence="5 16" id="KW-0812">Transmembrane</keyword>
<dbReference type="Gene3D" id="1.20.1250.20">
    <property type="entry name" value="MFS general substrate transporter like domains"/>
    <property type="match status" value="2"/>
</dbReference>
<gene>
    <name evidence="18" type="ORF">H310_02988</name>
</gene>
<feature type="transmembrane region" description="Helical" evidence="16">
    <location>
        <begin position="133"/>
        <end position="155"/>
    </location>
</feature>
<feature type="transmembrane region" description="Helical" evidence="16">
    <location>
        <begin position="457"/>
        <end position="481"/>
    </location>
</feature>
<evidence type="ECO:0000256" key="1">
    <source>
        <dbReference type="ARBA" id="ARBA00004141"/>
    </source>
</evidence>
<dbReference type="PANTHER" id="PTHR48020">
    <property type="entry name" value="PROTON MYO-INOSITOL COTRANSPORTER"/>
    <property type="match status" value="1"/>
</dbReference>
<dbReference type="InterPro" id="IPR003663">
    <property type="entry name" value="Sugar/inositol_transpt"/>
</dbReference>
<feature type="transmembrane region" description="Helical" evidence="16">
    <location>
        <begin position="421"/>
        <end position="445"/>
    </location>
</feature>
<dbReference type="PROSITE" id="PS00216">
    <property type="entry name" value="SUGAR_TRANSPORT_1"/>
    <property type="match status" value="1"/>
</dbReference>
<keyword evidence="6 16" id="KW-1133">Transmembrane helix</keyword>
<keyword evidence="4 15" id="KW-0813">Transport</keyword>
<feature type="transmembrane region" description="Helical" evidence="16">
    <location>
        <begin position="99"/>
        <end position="121"/>
    </location>
</feature>
<dbReference type="GO" id="GO:0022857">
    <property type="term" value="F:transmembrane transporter activity"/>
    <property type="evidence" value="ECO:0007669"/>
    <property type="project" value="InterPro"/>
</dbReference>
<comment type="subcellular location">
    <subcellularLocation>
        <location evidence="1">Membrane</location>
        <topology evidence="1">Multi-pass membrane protein</topology>
    </subcellularLocation>
</comment>
<accession>A0A024UKM8</accession>
<comment type="catalytic activity">
    <reaction evidence="10">
        <text>D-xylose(out) = D-xylose(in)</text>
        <dbReference type="Rhea" id="RHEA:78427"/>
        <dbReference type="ChEBI" id="CHEBI:53455"/>
    </reaction>
    <physiologicalReaction direction="left-to-right" evidence="10">
        <dbReference type="Rhea" id="RHEA:78428"/>
    </physiologicalReaction>
</comment>
<feature type="transmembrane region" description="Helical" evidence="16">
    <location>
        <begin position="283"/>
        <end position="306"/>
    </location>
</feature>
<dbReference type="OrthoDB" id="6339427at2759"/>
<evidence type="ECO:0000256" key="8">
    <source>
        <dbReference type="ARBA" id="ARBA00044637"/>
    </source>
</evidence>
<dbReference type="AlphaFoldDB" id="A0A024UKM8"/>
<feature type="transmembrane region" description="Helical" evidence="16">
    <location>
        <begin position="487"/>
        <end position="506"/>
    </location>
</feature>
<organism evidence="18">
    <name type="scientific">Aphanomyces invadans</name>
    <dbReference type="NCBI Taxonomy" id="157072"/>
    <lineage>
        <taxon>Eukaryota</taxon>
        <taxon>Sar</taxon>
        <taxon>Stramenopiles</taxon>
        <taxon>Oomycota</taxon>
        <taxon>Saprolegniomycetes</taxon>
        <taxon>Saprolegniales</taxon>
        <taxon>Verrucalvaceae</taxon>
        <taxon>Aphanomyces</taxon>
    </lineage>
</organism>
<evidence type="ECO:0000256" key="13">
    <source>
        <dbReference type="ARBA" id="ARBA00044710"/>
    </source>
</evidence>
<evidence type="ECO:0000259" key="17">
    <source>
        <dbReference type="PROSITE" id="PS50850"/>
    </source>
</evidence>
<evidence type="ECO:0000256" key="2">
    <source>
        <dbReference type="ARBA" id="ARBA00010992"/>
    </source>
</evidence>
<evidence type="ECO:0000256" key="15">
    <source>
        <dbReference type="RuleBase" id="RU003346"/>
    </source>
</evidence>
<protein>
    <recommendedName>
        <fullName evidence="14">Hexose transporter 1</fullName>
    </recommendedName>
</protein>
<feature type="transmembrane region" description="Helical" evidence="16">
    <location>
        <begin position="246"/>
        <end position="268"/>
    </location>
</feature>
<evidence type="ECO:0000313" key="18">
    <source>
        <dbReference type="EMBL" id="ETW06854.1"/>
    </source>
</evidence>
<dbReference type="InterPro" id="IPR020846">
    <property type="entry name" value="MFS_dom"/>
</dbReference>
<dbReference type="InterPro" id="IPR036259">
    <property type="entry name" value="MFS_trans_sf"/>
</dbReference>
<dbReference type="InterPro" id="IPR005828">
    <property type="entry name" value="MFS_sugar_transport-like"/>
</dbReference>
<comment type="catalytic activity">
    <reaction evidence="11">
        <text>D-mannose(out) = D-mannose(in)</text>
        <dbReference type="Rhea" id="RHEA:78391"/>
        <dbReference type="ChEBI" id="CHEBI:4208"/>
    </reaction>
    <physiologicalReaction direction="left-to-right" evidence="11">
        <dbReference type="Rhea" id="RHEA:78392"/>
    </physiologicalReaction>
</comment>
<sequence length="549" mass="58253">MRRGNLTLLTLVSTIGGFLFGYDTGVISGALLYLQQEFQLTAFECELVVSATVFGAIAGAIAGSCANEVVGRRKVILLSAMLFAVGALCMGFARSVQELVVGRLLVGLGLGLSSMTVPLYIAEVSPPDMRGTLVSLNTLLVTGGQFFATVFAAILSSSPWGWRYMLGLASLPAILQFLGFLFLPESPRWLVQHGQLAAATDALASIRGEKDFSDELKSMEIEVTTREGSASVGIMTALQSPPVRRAVVLGCVLQMLQQFCGINTVMYYGVTIIRMAGFTDNHVAIWLGAVVALSNFLFTFVGIYLVDRMGRRILTLSSLVGVIVMLIVLGAGFLFAETESLPVHGGIGDCAKFTTCFDCVASTRCGFCPAMAFEPSVVSTSTTIPTSGMCYPGTAAGPTHTACSSGWAFDVCPNASHSPGYVILVSLFAYLACFATGMGPMPWTINAEIYPLSVRSAAISIATAVNWVSNLIVSMTFLSLIQATSTYVTFWLYSAIALAGFGFLVLHLPETKGLTLEEINGVFQCPRGRGATYEPVAMAPSSSRSSSTD</sequence>
<dbReference type="Pfam" id="PF00083">
    <property type="entry name" value="Sugar_tr"/>
    <property type="match status" value="2"/>
</dbReference>
<dbReference type="GO" id="GO:0016020">
    <property type="term" value="C:membrane"/>
    <property type="evidence" value="ECO:0007669"/>
    <property type="project" value="UniProtKB-SubCell"/>
</dbReference>
<feature type="transmembrane region" description="Helical" evidence="16">
    <location>
        <begin position="40"/>
        <end position="63"/>
    </location>
</feature>
<evidence type="ECO:0000256" key="6">
    <source>
        <dbReference type="ARBA" id="ARBA00022989"/>
    </source>
</evidence>